<evidence type="ECO:0000256" key="4">
    <source>
        <dbReference type="ARBA" id="ARBA00022676"/>
    </source>
</evidence>
<evidence type="ECO:0000256" key="7">
    <source>
        <dbReference type="ARBA" id="ARBA00022824"/>
    </source>
</evidence>
<keyword evidence="8 10" id="KW-1133">Transmembrane helix</keyword>
<evidence type="ECO:0000256" key="3">
    <source>
        <dbReference type="ARBA" id="ARBA00008715"/>
    </source>
</evidence>
<evidence type="ECO:0000256" key="8">
    <source>
        <dbReference type="ARBA" id="ARBA00022989"/>
    </source>
</evidence>
<keyword evidence="6 10" id="KW-0812">Transmembrane</keyword>
<dbReference type="UniPathway" id="UPA00378"/>
<evidence type="ECO:0000313" key="12">
    <source>
        <dbReference type="Proteomes" id="UP000267096"/>
    </source>
</evidence>
<name>A0A0M3JVP8_ANISI</name>
<comment type="subcellular location">
    <subcellularLocation>
        <location evidence="1 10">Endoplasmic reticulum membrane</location>
        <topology evidence="1 10">Multi-pass membrane protein</topology>
    </subcellularLocation>
</comment>
<dbReference type="GO" id="GO:0042281">
    <property type="term" value="F:dolichyl pyrophosphate Man9GlcNAc2 alpha-1,3-glucosyltransferase activity"/>
    <property type="evidence" value="ECO:0007669"/>
    <property type="project" value="TreeGrafter"/>
</dbReference>
<reference evidence="11 12" key="2">
    <citation type="submission" date="2018-11" db="EMBL/GenBank/DDBJ databases">
        <authorList>
            <consortium name="Pathogen Informatics"/>
        </authorList>
    </citation>
    <scope>NUCLEOTIDE SEQUENCE [LARGE SCALE GENOMIC DNA]</scope>
</reference>
<feature type="transmembrane region" description="Helical" evidence="10">
    <location>
        <begin position="323"/>
        <end position="344"/>
    </location>
</feature>
<dbReference type="AlphaFoldDB" id="A0A0M3JVP8"/>
<organism evidence="13">
    <name type="scientific">Anisakis simplex</name>
    <name type="common">Herring worm</name>
    <dbReference type="NCBI Taxonomy" id="6269"/>
    <lineage>
        <taxon>Eukaryota</taxon>
        <taxon>Metazoa</taxon>
        <taxon>Ecdysozoa</taxon>
        <taxon>Nematoda</taxon>
        <taxon>Chromadorea</taxon>
        <taxon>Rhabditida</taxon>
        <taxon>Spirurina</taxon>
        <taxon>Ascaridomorpha</taxon>
        <taxon>Ascaridoidea</taxon>
        <taxon>Anisakidae</taxon>
        <taxon>Anisakis</taxon>
        <taxon>Anisakis simplex complex</taxon>
    </lineage>
</organism>
<dbReference type="GO" id="GO:0005789">
    <property type="term" value="C:endoplasmic reticulum membrane"/>
    <property type="evidence" value="ECO:0007669"/>
    <property type="project" value="UniProtKB-SubCell"/>
</dbReference>
<protein>
    <recommendedName>
        <fullName evidence="10">Alpha-1,3-glucosyltransferase</fullName>
        <ecNumber evidence="10">2.4.1.-</ecNumber>
    </recommendedName>
</protein>
<dbReference type="InterPro" id="IPR004856">
    <property type="entry name" value="Glyco_trans_ALG6/ALG8"/>
</dbReference>
<keyword evidence="9 10" id="KW-0472">Membrane</keyword>
<feature type="transmembrane region" description="Helical" evidence="10">
    <location>
        <begin position="202"/>
        <end position="223"/>
    </location>
</feature>
<evidence type="ECO:0000313" key="13">
    <source>
        <dbReference type="WBParaSite" id="ASIM_0001230701-mRNA-1"/>
    </source>
</evidence>
<dbReference type="WBParaSite" id="ASIM_0001230701-mRNA-1">
    <property type="protein sequence ID" value="ASIM_0001230701-mRNA-1"/>
    <property type="gene ID" value="ASIM_0001230701"/>
</dbReference>
<proteinExistence type="inferred from homology"/>
<feature type="transmembrane region" description="Helical" evidence="10">
    <location>
        <begin position="108"/>
        <end position="134"/>
    </location>
</feature>
<comment type="pathway">
    <text evidence="2 10">Protein modification; protein glycosylation.</text>
</comment>
<sequence length="362" mass="41073">MDESEWTCEWQSHRDLIQGVISVDYSRLIFLNDVICILGLGTPPMFGDFEAQRHWMELTIHLPIDKWYVNGSDNDLNYWGLDYPPLTAFHSFVLGKLLVHFQYNHVSLGLSLFAVLCLTLRWRVAACALFVMALNFKQMQLYHSLPIAAFLFSTSIHSTSSTLRNITSTFLFSFPYSFDKVANLWCALNVVVKLKGYDATGLIKLSTVCVLCAHIPCILALLLRPDASNFKNALFVSSLSFFLFSFQVHEKSILLAAVPALIIWNDRPVTISWFLIITNCSGKNEFVSLQWTIVHSSCLASVTLCAASLVISPPKRYPDIFPLLNAIFCCAHFVMFLIYFNYLIVTHTYAVIGTDKHRVKLE</sequence>
<comment type="caution">
    <text evidence="10">Lacks conserved residue(s) required for the propagation of feature annotation.</text>
</comment>
<gene>
    <name evidence="11" type="ORF">ASIM_LOCUS11773</name>
</gene>
<evidence type="ECO:0000256" key="6">
    <source>
        <dbReference type="ARBA" id="ARBA00022692"/>
    </source>
</evidence>
<dbReference type="Pfam" id="PF03155">
    <property type="entry name" value="Alg6_Alg8"/>
    <property type="match status" value="3"/>
</dbReference>
<keyword evidence="7 10" id="KW-0256">Endoplasmic reticulum</keyword>
<evidence type="ECO:0000313" key="11">
    <source>
        <dbReference type="EMBL" id="VDK45772.1"/>
    </source>
</evidence>
<dbReference type="Proteomes" id="UP000267096">
    <property type="component" value="Unassembled WGS sequence"/>
</dbReference>
<dbReference type="EC" id="2.4.1.-" evidence="10"/>
<evidence type="ECO:0000256" key="2">
    <source>
        <dbReference type="ARBA" id="ARBA00004922"/>
    </source>
</evidence>
<dbReference type="PANTHER" id="PTHR12413:SF1">
    <property type="entry name" value="DOLICHYL PYROPHOSPHATE MAN9GLCNAC2 ALPHA-1,3-GLUCOSYLTRANSFERASE"/>
    <property type="match status" value="1"/>
</dbReference>
<comment type="similarity">
    <text evidence="3 10">Belongs to the ALG6/ALG8 glucosyltransferase family.</text>
</comment>
<evidence type="ECO:0000256" key="1">
    <source>
        <dbReference type="ARBA" id="ARBA00004477"/>
    </source>
</evidence>
<evidence type="ECO:0000256" key="5">
    <source>
        <dbReference type="ARBA" id="ARBA00022679"/>
    </source>
</evidence>
<dbReference type="EMBL" id="UYRR01031100">
    <property type="protein sequence ID" value="VDK45772.1"/>
    <property type="molecule type" value="Genomic_DNA"/>
</dbReference>
<keyword evidence="5 10" id="KW-0808">Transferase</keyword>
<feature type="transmembrane region" description="Helical" evidence="10">
    <location>
        <begin position="289"/>
        <end position="311"/>
    </location>
</feature>
<accession>A0A0M3JVP8</accession>
<keyword evidence="12" id="KW-1185">Reference proteome</keyword>
<dbReference type="PANTHER" id="PTHR12413">
    <property type="entry name" value="DOLICHYL GLYCOSYLTRANSFERASE"/>
    <property type="match status" value="1"/>
</dbReference>
<keyword evidence="4 10" id="KW-0328">Glycosyltransferase</keyword>
<evidence type="ECO:0000256" key="10">
    <source>
        <dbReference type="RuleBase" id="RU363110"/>
    </source>
</evidence>
<evidence type="ECO:0000256" key="9">
    <source>
        <dbReference type="ARBA" id="ARBA00023136"/>
    </source>
</evidence>
<reference evidence="13" key="1">
    <citation type="submission" date="2017-02" db="UniProtKB">
        <authorList>
            <consortium name="WormBaseParasite"/>
        </authorList>
    </citation>
    <scope>IDENTIFICATION</scope>
</reference>
<dbReference type="OrthoDB" id="4983at2759"/>